<dbReference type="InterPro" id="IPR021136">
    <property type="entry name" value="Flagellar_hook_control-like_C"/>
</dbReference>
<dbReference type="CDD" id="cd17470">
    <property type="entry name" value="T3SS_Flik_C"/>
    <property type="match status" value="1"/>
</dbReference>
<reference evidence="3 4" key="1">
    <citation type="submission" date="2019-12" db="EMBL/GenBank/DDBJ databases">
        <title>Novel species isolated from a subtropical stream in China.</title>
        <authorList>
            <person name="Lu H."/>
        </authorList>
    </citation>
    <scope>NUCLEOTIDE SEQUENCE [LARGE SCALE GENOMIC DNA]</scope>
    <source>
        <strain evidence="3 4">FT109W</strain>
    </source>
</reference>
<dbReference type="RefSeq" id="WP_161045248.1">
    <property type="nucleotide sequence ID" value="NZ_WWCS01000006.1"/>
</dbReference>
<comment type="caution">
    <text evidence="3">The sequence shown here is derived from an EMBL/GenBank/DDBJ whole genome shotgun (WGS) entry which is preliminary data.</text>
</comment>
<dbReference type="EMBL" id="WWCS01000006">
    <property type="protein sequence ID" value="MYN40209.1"/>
    <property type="molecule type" value="Genomic_DNA"/>
</dbReference>
<dbReference type="PANTHER" id="PTHR37533">
    <property type="entry name" value="FLAGELLAR HOOK-LENGTH CONTROL PROTEIN"/>
    <property type="match status" value="1"/>
</dbReference>
<keyword evidence="4" id="KW-1185">Reference proteome</keyword>
<evidence type="ECO:0000259" key="2">
    <source>
        <dbReference type="Pfam" id="PF02120"/>
    </source>
</evidence>
<dbReference type="Pfam" id="PF02120">
    <property type="entry name" value="Flg_hook"/>
    <property type="match status" value="1"/>
</dbReference>
<feature type="compositionally biased region" description="Low complexity" evidence="1">
    <location>
        <begin position="45"/>
        <end position="58"/>
    </location>
</feature>
<dbReference type="InterPro" id="IPR052563">
    <property type="entry name" value="FliK"/>
</dbReference>
<gene>
    <name evidence="3" type="ORF">GTP55_12570</name>
</gene>
<keyword evidence="3" id="KW-0282">Flagellum</keyword>
<evidence type="ECO:0000256" key="1">
    <source>
        <dbReference type="SAM" id="MobiDB-lite"/>
    </source>
</evidence>
<keyword evidence="3" id="KW-0966">Cell projection</keyword>
<keyword evidence="3" id="KW-0969">Cilium</keyword>
<name>A0ABW9WGN6_9BURK</name>
<dbReference type="InterPro" id="IPR038610">
    <property type="entry name" value="FliK-like_C_sf"/>
</dbReference>
<dbReference type="Proteomes" id="UP000466332">
    <property type="component" value="Unassembled WGS sequence"/>
</dbReference>
<feature type="non-terminal residue" evidence="3">
    <location>
        <position position="1"/>
    </location>
</feature>
<feature type="compositionally biased region" description="Polar residues" evidence="1">
    <location>
        <begin position="30"/>
        <end position="44"/>
    </location>
</feature>
<proteinExistence type="predicted"/>
<feature type="region of interest" description="Disordered" evidence="1">
    <location>
        <begin position="17"/>
        <end position="65"/>
    </location>
</feature>
<sequence>PRAADSNLSYAAAAASSAAASTAGADDGNRSLTGATTSVNNLNVSQGAAPAGTPASSSVTLAGSPEQWQQPLRDALGDRLQLQLQRNNDHAVIRLEPPNMGSIEISIRHSAGALQVNLTASNSEVVRQLNTIGDSVRQDLSTKQFTDVAVTVSSSRAQSQTDQGGQGGRNGQQRDESGRTPGRALSEDDSTATFAMTGE</sequence>
<dbReference type="PANTHER" id="PTHR37533:SF2">
    <property type="entry name" value="FLAGELLAR HOOK-LENGTH CONTROL PROTEIN"/>
    <property type="match status" value="1"/>
</dbReference>
<accession>A0ABW9WGN6</accession>
<protein>
    <submittedName>
        <fullName evidence="3">Flagellar hook-length control protein FliK</fullName>
    </submittedName>
</protein>
<feature type="region of interest" description="Disordered" evidence="1">
    <location>
        <begin position="152"/>
        <end position="199"/>
    </location>
</feature>
<dbReference type="Gene3D" id="3.30.750.140">
    <property type="match status" value="1"/>
</dbReference>
<organism evidence="3 4">
    <name type="scientific">Duganella margarita</name>
    <dbReference type="NCBI Taxonomy" id="2692170"/>
    <lineage>
        <taxon>Bacteria</taxon>
        <taxon>Pseudomonadati</taxon>
        <taxon>Pseudomonadota</taxon>
        <taxon>Betaproteobacteria</taxon>
        <taxon>Burkholderiales</taxon>
        <taxon>Oxalobacteraceae</taxon>
        <taxon>Telluria group</taxon>
        <taxon>Duganella</taxon>
    </lineage>
</organism>
<evidence type="ECO:0000313" key="3">
    <source>
        <dbReference type="EMBL" id="MYN40209.1"/>
    </source>
</evidence>
<evidence type="ECO:0000313" key="4">
    <source>
        <dbReference type="Proteomes" id="UP000466332"/>
    </source>
</evidence>
<feature type="domain" description="Flagellar hook-length control protein-like C-terminal" evidence="2">
    <location>
        <begin position="78"/>
        <end position="160"/>
    </location>
</feature>